<dbReference type="RefSeq" id="WP_120719920.1">
    <property type="nucleotide sequence ID" value="NZ_CP032698.1"/>
</dbReference>
<protein>
    <recommendedName>
        <fullName evidence="1">DUF4097 domain-containing protein</fullName>
    </recommendedName>
</protein>
<proteinExistence type="predicted"/>
<dbReference type="OrthoDB" id="3252095at2"/>
<reference evidence="2 3" key="1">
    <citation type="submission" date="2018-10" db="EMBL/GenBank/DDBJ databases">
        <title>Relationship between Morphology and Antimicrobial Activity in Streptomyces.</title>
        <authorList>
            <person name="Kang H.J."/>
            <person name="Kim S.B."/>
        </authorList>
    </citation>
    <scope>NUCLEOTIDE SEQUENCE [LARGE SCALE GENOMIC DNA]</scope>
    <source>
        <strain evidence="2 3">BH38</strain>
    </source>
</reference>
<evidence type="ECO:0000259" key="1">
    <source>
        <dbReference type="Pfam" id="PF13349"/>
    </source>
</evidence>
<evidence type="ECO:0000313" key="3">
    <source>
        <dbReference type="Proteomes" id="UP000271554"/>
    </source>
</evidence>
<dbReference type="Pfam" id="PF13349">
    <property type="entry name" value="DUF4097"/>
    <property type="match status" value="1"/>
</dbReference>
<sequence length="222" mass="22883">MQKFDTTAPITTVLTIPAGRVRIVAADEAAITVDVQPMDAAKSRDVRAAKQTTVVHGDGVLRIETPMKNQYFGSSGSLDVTVQLPAGSRIEAKSGAAEFHAIGPLGDVTFDGAHGTVEVDEVARLRLNVHAGDVSVCRLAGDSEITVAKGDIRIAEAVHGNVTLRTEAGTISVGAARGASATLNAGTTYGRVDNALSNTVGAAAELHVHATTSYGDIIARSL</sequence>
<keyword evidence="3" id="KW-1185">Reference proteome</keyword>
<dbReference type="EMBL" id="CP032698">
    <property type="protein sequence ID" value="AYG78703.1"/>
    <property type="molecule type" value="Genomic_DNA"/>
</dbReference>
<organism evidence="2 3">
    <name type="scientific">Streptomyces hundungensis</name>
    <dbReference type="NCBI Taxonomy" id="1077946"/>
    <lineage>
        <taxon>Bacteria</taxon>
        <taxon>Bacillati</taxon>
        <taxon>Actinomycetota</taxon>
        <taxon>Actinomycetes</taxon>
        <taxon>Kitasatosporales</taxon>
        <taxon>Streptomycetaceae</taxon>
        <taxon>Streptomyces</taxon>
    </lineage>
</organism>
<dbReference type="InterPro" id="IPR025164">
    <property type="entry name" value="Toastrack_DUF4097"/>
</dbReference>
<name>A0A387H941_9ACTN</name>
<feature type="domain" description="DUF4097" evidence="1">
    <location>
        <begin position="68"/>
        <end position="196"/>
    </location>
</feature>
<dbReference type="AlphaFoldDB" id="A0A387H941"/>
<evidence type="ECO:0000313" key="2">
    <source>
        <dbReference type="EMBL" id="AYG78703.1"/>
    </source>
</evidence>
<gene>
    <name evidence="2" type="ORF">DWB77_00811</name>
</gene>
<accession>A0A387H941</accession>
<dbReference type="Gene3D" id="2.160.20.120">
    <property type="match status" value="1"/>
</dbReference>
<dbReference type="Proteomes" id="UP000271554">
    <property type="component" value="Chromosome"/>
</dbReference>
<dbReference type="KEGG" id="shun:DWB77_00811"/>